<dbReference type="RefSeq" id="WP_211800620.1">
    <property type="nucleotide sequence ID" value="NZ_JAGSCS010000006.1"/>
</dbReference>
<protein>
    <recommendedName>
        <fullName evidence="2">DNA-(apurinic or apyrimidinic site) lyase</fullName>
        <ecNumber evidence="2">4.2.99.18</ecNumber>
    </recommendedName>
</protein>
<dbReference type="SUPFAM" id="SSF48150">
    <property type="entry name" value="DNA-glycosylase"/>
    <property type="match status" value="1"/>
</dbReference>
<dbReference type="InterPro" id="IPR003265">
    <property type="entry name" value="HhH-GPD_domain"/>
</dbReference>
<evidence type="ECO:0000313" key="11">
    <source>
        <dbReference type="EMBL" id="MBR0575927.1"/>
    </source>
</evidence>
<evidence type="ECO:0000259" key="10">
    <source>
        <dbReference type="SMART" id="SM00478"/>
    </source>
</evidence>
<evidence type="ECO:0000256" key="5">
    <source>
        <dbReference type="ARBA" id="ARBA00023204"/>
    </source>
</evidence>
<dbReference type="Gene3D" id="1.10.340.30">
    <property type="entry name" value="Hypothetical protein, domain 2"/>
    <property type="match status" value="1"/>
</dbReference>
<evidence type="ECO:0000256" key="6">
    <source>
        <dbReference type="ARBA" id="ARBA00023239"/>
    </source>
</evidence>
<dbReference type="EMBL" id="JAGSCS010000006">
    <property type="protein sequence ID" value="MBR0575927.1"/>
    <property type="molecule type" value="Genomic_DNA"/>
</dbReference>
<dbReference type="AlphaFoldDB" id="A0A941CPM5"/>
<gene>
    <name evidence="11" type="ORF">KCG48_06190</name>
</gene>
<evidence type="ECO:0000256" key="9">
    <source>
        <dbReference type="ARBA" id="ARBA00044632"/>
    </source>
</evidence>
<keyword evidence="8" id="KW-0326">Glycosidase</keyword>
<accession>A0A941CPM5</accession>
<dbReference type="Pfam" id="PF07934">
    <property type="entry name" value="OGG_N"/>
    <property type="match status" value="1"/>
</dbReference>
<comment type="caution">
    <text evidence="11">The sequence shown here is derived from an EMBL/GenBank/DDBJ whole genome shotgun (WGS) entry which is preliminary data.</text>
</comment>
<dbReference type="GO" id="GO:0006284">
    <property type="term" value="P:base-excision repair"/>
    <property type="evidence" value="ECO:0007669"/>
    <property type="project" value="InterPro"/>
</dbReference>
<dbReference type="GO" id="GO:0003684">
    <property type="term" value="F:damaged DNA binding"/>
    <property type="evidence" value="ECO:0007669"/>
    <property type="project" value="InterPro"/>
</dbReference>
<proteinExistence type="inferred from homology"/>
<keyword evidence="6" id="KW-0456">Lyase</keyword>
<keyword evidence="7" id="KW-0511">Multifunctional enzyme</keyword>
<evidence type="ECO:0000256" key="8">
    <source>
        <dbReference type="ARBA" id="ARBA00023295"/>
    </source>
</evidence>
<organism evidence="11 12">
    <name type="scientific">Proteiniclasticum sediminis</name>
    <dbReference type="NCBI Taxonomy" id="2804028"/>
    <lineage>
        <taxon>Bacteria</taxon>
        <taxon>Bacillati</taxon>
        <taxon>Bacillota</taxon>
        <taxon>Clostridia</taxon>
        <taxon>Eubacteriales</taxon>
        <taxon>Clostridiaceae</taxon>
        <taxon>Proteiniclasticum</taxon>
    </lineage>
</organism>
<dbReference type="GO" id="GO:0006289">
    <property type="term" value="P:nucleotide-excision repair"/>
    <property type="evidence" value="ECO:0007669"/>
    <property type="project" value="InterPro"/>
</dbReference>
<dbReference type="GO" id="GO:0008534">
    <property type="term" value="F:oxidized purine nucleobase lesion DNA N-glycosylase activity"/>
    <property type="evidence" value="ECO:0007669"/>
    <property type="project" value="InterPro"/>
</dbReference>
<dbReference type="SMART" id="SM00478">
    <property type="entry name" value="ENDO3c"/>
    <property type="match status" value="1"/>
</dbReference>
<dbReference type="CDD" id="cd00056">
    <property type="entry name" value="ENDO3c"/>
    <property type="match status" value="1"/>
</dbReference>
<dbReference type="EC" id="4.2.99.18" evidence="2"/>
<dbReference type="GO" id="GO:0140078">
    <property type="term" value="F:class I DNA-(apurinic or apyrimidinic site) endonuclease activity"/>
    <property type="evidence" value="ECO:0007669"/>
    <property type="project" value="UniProtKB-EC"/>
</dbReference>
<sequence length="313" mass="35952">MDYKALIEEKDGLRLTGVKNFHPRHVFECGQAFRWDRLDDDGEHYRGIVAGKVLEVKREGEDLFLRHATREDFDQGLRRYFDFGRAYTPLKKRLAQDPCLKEAVKEGWGIRILQQDPFETLISFILSSNNGIPKIRQGIRAISARYGRLISGEGDYAFPTPEELSRATMEELYGLGVGYRAKYIHGATAQVCEAQRLKKESQKRSLTAEEEEAAALDLEELEKLSTEECYERLQKFVGVGPKVADCVMLFSLGKTGAFPVDVWMKKAMDYFYQVEGKSLPRIREAGQERFGTLAGFAQQYLFFYAREKKIRIE</sequence>
<evidence type="ECO:0000256" key="4">
    <source>
        <dbReference type="ARBA" id="ARBA00022801"/>
    </source>
</evidence>
<evidence type="ECO:0000256" key="1">
    <source>
        <dbReference type="ARBA" id="ARBA00010679"/>
    </source>
</evidence>
<dbReference type="InterPro" id="IPR011257">
    <property type="entry name" value="DNA_glycosylase"/>
</dbReference>
<comment type="catalytic activity">
    <reaction evidence="9">
        <text>2'-deoxyribonucleotide-(2'-deoxyribose 5'-phosphate)-2'-deoxyribonucleotide-DNA = a 3'-end 2'-deoxyribonucleotide-(2,3-dehydro-2,3-deoxyribose 5'-phosphate)-DNA + a 5'-end 5'-phospho-2'-deoxyribonucleoside-DNA + H(+)</text>
        <dbReference type="Rhea" id="RHEA:66592"/>
        <dbReference type="Rhea" id="RHEA-COMP:13180"/>
        <dbReference type="Rhea" id="RHEA-COMP:16897"/>
        <dbReference type="Rhea" id="RHEA-COMP:17067"/>
        <dbReference type="ChEBI" id="CHEBI:15378"/>
        <dbReference type="ChEBI" id="CHEBI:136412"/>
        <dbReference type="ChEBI" id="CHEBI:157695"/>
        <dbReference type="ChEBI" id="CHEBI:167181"/>
        <dbReference type="EC" id="4.2.99.18"/>
    </reaction>
</comment>
<keyword evidence="12" id="KW-1185">Reference proteome</keyword>
<comment type="similarity">
    <text evidence="1">Belongs to the type-1 OGG1 family.</text>
</comment>
<dbReference type="InterPro" id="IPR012904">
    <property type="entry name" value="OGG_N"/>
</dbReference>
<dbReference type="SUPFAM" id="SSF55945">
    <property type="entry name" value="TATA-box binding protein-like"/>
    <property type="match status" value="1"/>
</dbReference>
<evidence type="ECO:0000256" key="7">
    <source>
        <dbReference type="ARBA" id="ARBA00023268"/>
    </source>
</evidence>
<dbReference type="Pfam" id="PF00730">
    <property type="entry name" value="HhH-GPD"/>
    <property type="match status" value="1"/>
</dbReference>
<feature type="domain" description="HhH-GPD" evidence="10">
    <location>
        <begin position="126"/>
        <end position="306"/>
    </location>
</feature>
<evidence type="ECO:0000256" key="3">
    <source>
        <dbReference type="ARBA" id="ARBA00022763"/>
    </source>
</evidence>
<dbReference type="Gene3D" id="1.10.1670.10">
    <property type="entry name" value="Helix-hairpin-Helix base-excision DNA repair enzymes (C-terminal)"/>
    <property type="match status" value="1"/>
</dbReference>
<reference evidence="11" key="1">
    <citation type="submission" date="2021-04" db="EMBL/GenBank/DDBJ databases">
        <title>Proteiniclasticum sedimins sp. nov., an obligate anaerobic bacterium isolated from anaerobic sludge.</title>
        <authorList>
            <person name="Liu J."/>
        </authorList>
    </citation>
    <scope>NUCLEOTIDE SEQUENCE</scope>
    <source>
        <strain evidence="11">BAD-10</strain>
    </source>
</reference>
<dbReference type="Gene3D" id="3.30.310.260">
    <property type="match status" value="1"/>
</dbReference>
<dbReference type="InterPro" id="IPR023170">
    <property type="entry name" value="HhH_base_excis_C"/>
</dbReference>
<dbReference type="PANTHER" id="PTHR10242:SF2">
    <property type="entry name" value="N-GLYCOSYLASE_DNA LYASE"/>
    <property type="match status" value="1"/>
</dbReference>
<keyword evidence="3" id="KW-0227">DNA damage</keyword>
<evidence type="ECO:0000313" key="12">
    <source>
        <dbReference type="Proteomes" id="UP000675379"/>
    </source>
</evidence>
<name>A0A941CPM5_9CLOT</name>
<keyword evidence="5" id="KW-0234">DNA repair</keyword>
<dbReference type="PANTHER" id="PTHR10242">
    <property type="entry name" value="8-OXOGUANINE DNA GLYCOSYLASE"/>
    <property type="match status" value="1"/>
</dbReference>
<dbReference type="Proteomes" id="UP000675379">
    <property type="component" value="Unassembled WGS sequence"/>
</dbReference>
<dbReference type="InterPro" id="IPR052054">
    <property type="entry name" value="Oxidative_DNA_repair_enzyme"/>
</dbReference>
<evidence type="ECO:0000256" key="2">
    <source>
        <dbReference type="ARBA" id="ARBA00012720"/>
    </source>
</evidence>
<keyword evidence="4" id="KW-0378">Hydrolase</keyword>